<dbReference type="SUPFAM" id="SSF53098">
    <property type="entry name" value="Ribonuclease H-like"/>
    <property type="match status" value="1"/>
</dbReference>
<name>A0A8S5SKM9_9CAUD</name>
<dbReference type="Gene3D" id="3.30.420.10">
    <property type="entry name" value="Ribonuclease H-like superfamily/Ribonuclease H"/>
    <property type="match status" value="1"/>
</dbReference>
<accession>A0A8S5SKM9</accession>
<dbReference type="InterPro" id="IPR012337">
    <property type="entry name" value="RNaseH-like_sf"/>
</dbReference>
<evidence type="ECO:0000256" key="1">
    <source>
        <dbReference type="SAM" id="MobiDB-lite"/>
    </source>
</evidence>
<reference evidence="2" key="1">
    <citation type="journal article" date="2021" name="Proc. Natl. Acad. Sci. U.S.A.">
        <title>A Catalog of Tens of Thousands of Viruses from Human Metagenomes Reveals Hidden Associations with Chronic Diseases.</title>
        <authorList>
            <person name="Tisza M.J."/>
            <person name="Buck C.B."/>
        </authorList>
    </citation>
    <scope>NUCLEOTIDE SEQUENCE</scope>
    <source>
        <strain evidence="2">CtZgu8</strain>
    </source>
</reference>
<protein>
    <submittedName>
        <fullName evidence="2">Orn</fullName>
    </submittedName>
</protein>
<dbReference type="EMBL" id="BK032617">
    <property type="protein sequence ID" value="DAF51526.1"/>
    <property type="molecule type" value="Genomic_DNA"/>
</dbReference>
<feature type="compositionally biased region" description="Basic and acidic residues" evidence="1">
    <location>
        <begin position="64"/>
        <end position="77"/>
    </location>
</feature>
<sequence>MGGFTGIPSRPGRWDTCSEATTRHPARCPCTAAGAAGCCSTPTANGRTARHPRACPNIPPSTERNNHDQHHQHGLRDRRNRQRGLHPRGRHQRDHAHPARHPGGHPHHHHPARLHPRGTPDHPRGHTGCARRPRGGTMSPEKPDALLWMDVETTGLDTNKCSILEIGLRCTSMDAMREHARLEAVVHISRETMLSAQLPALDLHLNNGLLAQCETSDPAHCSPEAIALETVRFIKDMSGMYTLHPAGTNIQRFDLPMILRFCEPVERVNDLLSYRALDVTTLRLAAKALGRDPYTHRAKPAHRVHDCLDRDIAEYRHYLTLMNPKETV</sequence>
<dbReference type="InterPro" id="IPR036397">
    <property type="entry name" value="RNaseH_sf"/>
</dbReference>
<dbReference type="GO" id="GO:0003676">
    <property type="term" value="F:nucleic acid binding"/>
    <property type="evidence" value="ECO:0007669"/>
    <property type="project" value="InterPro"/>
</dbReference>
<organism evidence="2">
    <name type="scientific">Siphoviridae sp. ctZgu8</name>
    <dbReference type="NCBI Taxonomy" id="2827893"/>
    <lineage>
        <taxon>Viruses</taxon>
        <taxon>Duplodnaviria</taxon>
        <taxon>Heunggongvirae</taxon>
        <taxon>Uroviricota</taxon>
        <taxon>Caudoviricetes</taxon>
    </lineage>
</organism>
<feature type="compositionally biased region" description="Basic residues" evidence="1">
    <location>
        <begin position="78"/>
        <end position="116"/>
    </location>
</feature>
<evidence type="ECO:0000313" key="2">
    <source>
        <dbReference type="EMBL" id="DAF51526.1"/>
    </source>
</evidence>
<feature type="region of interest" description="Disordered" evidence="1">
    <location>
        <begin position="42"/>
        <end position="142"/>
    </location>
</feature>
<proteinExistence type="predicted"/>